<dbReference type="Gene3D" id="1.10.238.10">
    <property type="entry name" value="EF-hand"/>
    <property type="match status" value="1"/>
</dbReference>
<accession>A0A218YUL7</accession>
<keyword evidence="4" id="KW-1185">Reference proteome</keyword>
<reference evidence="3 4" key="1">
    <citation type="submission" date="2017-04" db="EMBL/GenBank/DDBJ databases">
        <title>Draft genome sequence of Marssonina coronaria NL1: causal agent of apple blotch.</title>
        <authorList>
            <person name="Cheng Q."/>
        </authorList>
    </citation>
    <scope>NUCLEOTIDE SEQUENCE [LARGE SCALE GENOMIC DNA]</scope>
    <source>
        <strain evidence="3 4">NL1</strain>
    </source>
</reference>
<name>A0A218YUL7_9HELO</name>
<gene>
    <name evidence="3" type="ORF">B2J93_1169</name>
</gene>
<evidence type="ECO:0000313" key="3">
    <source>
        <dbReference type="EMBL" id="OWO99281.1"/>
    </source>
</evidence>
<proteinExistence type="predicted"/>
<dbReference type="Proteomes" id="UP000242519">
    <property type="component" value="Unassembled WGS sequence"/>
</dbReference>
<feature type="compositionally biased region" description="Low complexity" evidence="1">
    <location>
        <begin position="167"/>
        <end position="180"/>
    </location>
</feature>
<dbReference type="SUPFAM" id="SSF47473">
    <property type="entry name" value="EF-hand"/>
    <property type="match status" value="1"/>
</dbReference>
<feature type="domain" description="EH" evidence="2">
    <location>
        <begin position="474"/>
        <end position="570"/>
    </location>
</feature>
<evidence type="ECO:0000259" key="2">
    <source>
        <dbReference type="PROSITE" id="PS50031"/>
    </source>
</evidence>
<comment type="caution">
    <text evidence="3">The sequence shown here is derived from an EMBL/GenBank/DDBJ whole genome shotgun (WGS) entry which is preliminary data.</text>
</comment>
<feature type="region of interest" description="Disordered" evidence="1">
    <location>
        <begin position="91"/>
        <end position="355"/>
    </location>
</feature>
<feature type="compositionally biased region" description="Low complexity" evidence="1">
    <location>
        <begin position="310"/>
        <end position="324"/>
    </location>
</feature>
<sequence>MTAPRTASQDPRLGNAAAPLSAHDAALRGASLAYGKPPVKPKPQSNTYSGHNGALAAASWAGAGGSWQNQNARNITASRLEELGGDQKIAYQHTGSSVGSRSYAGGSDRNVTQQRRGLLQPSGAAVDQSRSASLIAATLAASRSASLSPNVTGQQENPVAKLRRPASSRSPSVRSANSSRGSDHALDTTSIPPTTSLIGMFEQNGASPNIVKRSPARGSPPAAATPMKGPKPTESPQPSEARTPSPLASKGRRPPVATAKPRLATIQSGVSEQSEQRKPPPTGRKPSLPTTKPIPVPSKTLARKMDPQLSGDASSDDSFVSASDYQPDTTYQPSFRAELAARKSRSHGLYSNPSATSSVAAVDSLANAIVASSLASSRGASPSTASLHPAPPPPRRSGRSHLFHHAKDDTKSRTPSPAKPPGALLRTTMRKPKSKEEVDEGEKRRGKKNLVKKHPNKHHEGDRKRWRDAITERERKRYEAVWASNKGLFANGEPGSETRVVNVVVRDVWNRSRLHTDVLEEVWELVDRGKRGALEKEEFVVGMWLVDQRLKGRKLPIRVSGSVWQSAGASAGSGIQVRQVKR</sequence>
<dbReference type="InParanoid" id="A0A218YUL7"/>
<dbReference type="AlphaFoldDB" id="A0A218YUL7"/>
<dbReference type="InterPro" id="IPR011992">
    <property type="entry name" value="EF-hand-dom_pair"/>
</dbReference>
<dbReference type="Pfam" id="PF12763">
    <property type="entry name" value="EH"/>
    <property type="match status" value="1"/>
</dbReference>
<feature type="compositionally biased region" description="Basic residues" evidence="1">
    <location>
        <begin position="444"/>
        <end position="457"/>
    </location>
</feature>
<feature type="compositionally biased region" description="Low complexity" evidence="1">
    <location>
        <begin position="129"/>
        <end position="148"/>
    </location>
</feature>
<dbReference type="EMBL" id="MZNU01000365">
    <property type="protein sequence ID" value="OWO99281.1"/>
    <property type="molecule type" value="Genomic_DNA"/>
</dbReference>
<feature type="region of interest" description="Disordered" evidence="1">
    <location>
        <begin position="375"/>
        <end position="465"/>
    </location>
</feature>
<protein>
    <recommendedName>
        <fullName evidence="2">EH domain-containing protein</fullName>
    </recommendedName>
</protein>
<feature type="compositionally biased region" description="Low complexity" evidence="1">
    <location>
        <begin position="375"/>
        <end position="388"/>
    </location>
</feature>
<feature type="compositionally biased region" description="Polar residues" evidence="1">
    <location>
        <begin position="187"/>
        <end position="197"/>
    </location>
</feature>
<evidence type="ECO:0000256" key="1">
    <source>
        <dbReference type="SAM" id="MobiDB-lite"/>
    </source>
</evidence>
<dbReference type="STRING" id="503106.A0A218YUL7"/>
<organism evidence="3 4">
    <name type="scientific">Diplocarpon coronariae</name>
    <dbReference type="NCBI Taxonomy" id="2795749"/>
    <lineage>
        <taxon>Eukaryota</taxon>
        <taxon>Fungi</taxon>
        <taxon>Dikarya</taxon>
        <taxon>Ascomycota</taxon>
        <taxon>Pezizomycotina</taxon>
        <taxon>Leotiomycetes</taxon>
        <taxon>Helotiales</taxon>
        <taxon>Drepanopezizaceae</taxon>
        <taxon>Diplocarpon</taxon>
    </lineage>
</organism>
<feature type="compositionally biased region" description="Low complexity" evidence="1">
    <location>
        <begin position="216"/>
        <end position="226"/>
    </location>
</feature>
<evidence type="ECO:0000313" key="4">
    <source>
        <dbReference type="Proteomes" id="UP000242519"/>
    </source>
</evidence>
<dbReference type="OrthoDB" id="10045710at2759"/>
<feature type="region of interest" description="Disordered" evidence="1">
    <location>
        <begin position="1"/>
        <end position="52"/>
    </location>
</feature>
<dbReference type="SMART" id="SM00027">
    <property type="entry name" value="EH"/>
    <property type="match status" value="1"/>
</dbReference>
<dbReference type="InterPro" id="IPR000261">
    <property type="entry name" value="EH_dom"/>
</dbReference>
<dbReference type="PROSITE" id="PS50031">
    <property type="entry name" value="EH"/>
    <property type="match status" value="1"/>
</dbReference>